<feature type="binding site" evidence="6">
    <location>
        <position position="249"/>
    </location>
    <ligand>
        <name>Zn(2+)</name>
        <dbReference type="ChEBI" id="CHEBI:29105"/>
        <label>1</label>
    </ligand>
</feature>
<feature type="binding site" evidence="6">
    <location>
        <position position="40"/>
    </location>
    <ligand>
        <name>substrate</name>
    </ligand>
</feature>
<organism evidence="8">
    <name type="scientific">Singulisphaera sp. Ch08</name>
    <dbReference type="NCBI Taxonomy" id="3120278"/>
    <lineage>
        <taxon>Bacteria</taxon>
        <taxon>Pseudomonadati</taxon>
        <taxon>Planctomycetota</taxon>
        <taxon>Planctomycetia</taxon>
        <taxon>Isosphaerales</taxon>
        <taxon>Isosphaeraceae</taxon>
        <taxon>Singulisphaera</taxon>
    </lineage>
</organism>
<feature type="binding site" evidence="6">
    <location>
        <position position="169"/>
    </location>
    <ligand>
        <name>Zn(2+)</name>
        <dbReference type="ChEBI" id="CHEBI:29105"/>
        <label>2</label>
    </ligand>
</feature>
<feature type="binding site" evidence="6">
    <location>
        <begin position="14"/>
        <end position="16"/>
    </location>
    <ligand>
        <name>substrate</name>
    </ligand>
</feature>
<proteinExistence type="inferred from homology"/>
<dbReference type="AlphaFoldDB" id="A0AAU7CEI2"/>
<dbReference type="EC" id="3.5.2.3" evidence="6 7"/>
<dbReference type="RefSeq" id="WP_406696232.1">
    <property type="nucleotide sequence ID" value="NZ_CP155447.1"/>
</dbReference>
<feature type="binding site" evidence="6">
    <location>
        <position position="14"/>
    </location>
    <ligand>
        <name>Zn(2+)</name>
        <dbReference type="ChEBI" id="CHEBI:29105"/>
        <label>1</label>
    </ligand>
</feature>
<dbReference type="NCBIfam" id="TIGR00856">
    <property type="entry name" value="pyrC_dimer"/>
    <property type="match status" value="1"/>
</dbReference>
<keyword evidence="4 6" id="KW-0862">Zinc</keyword>
<comment type="subunit">
    <text evidence="6">Homodimer.</text>
</comment>
<dbReference type="PROSITE" id="PS00483">
    <property type="entry name" value="DIHYDROOROTASE_2"/>
    <property type="match status" value="1"/>
</dbReference>
<feature type="active site" evidence="6">
    <location>
        <position position="249"/>
    </location>
</feature>
<dbReference type="GO" id="GO:0008270">
    <property type="term" value="F:zinc ion binding"/>
    <property type="evidence" value="ECO:0007669"/>
    <property type="project" value="UniProtKB-UniRule"/>
</dbReference>
<comment type="pathway">
    <text evidence="6">Pyrimidine metabolism; UMP biosynthesis via de novo pathway; (S)-dihydroorotate from bicarbonate: step 3/3.</text>
</comment>
<dbReference type="PANTHER" id="PTHR43137:SF1">
    <property type="entry name" value="DIHYDROOROTASE"/>
    <property type="match status" value="1"/>
</dbReference>
<protein>
    <recommendedName>
        <fullName evidence="6 7">Dihydroorotase</fullName>
        <shortName evidence="6">DHOase</shortName>
        <ecNumber evidence="6 7">3.5.2.3</ecNumber>
    </recommendedName>
</protein>
<dbReference type="GO" id="GO:0006207">
    <property type="term" value="P:'de novo' pyrimidine nucleobase biosynthetic process"/>
    <property type="evidence" value="ECO:0007669"/>
    <property type="project" value="TreeGrafter"/>
</dbReference>
<feature type="binding site" evidence="6">
    <location>
        <position position="134"/>
    </location>
    <ligand>
        <name>substrate</name>
    </ligand>
</feature>
<feature type="binding site" evidence="6">
    <location>
        <position position="268"/>
    </location>
    <ligand>
        <name>substrate</name>
    </ligand>
</feature>
<feature type="binding site" description="via carbamate group" evidence="6">
    <location>
        <position position="95"/>
    </location>
    <ligand>
        <name>Zn(2+)</name>
        <dbReference type="ChEBI" id="CHEBI:29105"/>
        <label>2</label>
    </ligand>
</feature>
<comment type="catalytic activity">
    <reaction evidence="6">
        <text>(S)-dihydroorotate + H2O = N-carbamoyl-L-aspartate + H(+)</text>
        <dbReference type="Rhea" id="RHEA:24296"/>
        <dbReference type="ChEBI" id="CHEBI:15377"/>
        <dbReference type="ChEBI" id="CHEBI:15378"/>
        <dbReference type="ChEBI" id="CHEBI:30864"/>
        <dbReference type="ChEBI" id="CHEBI:32814"/>
        <dbReference type="EC" id="3.5.2.3"/>
    </reaction>
</comment>
<feature type="binding site" description="via carbamate group" evidence="6">
    <location>
        <position position="95"/>
    </location>
    <ligand>
        <name>Zn(2+)</name>
        <dbReference type="ChEBI" id="CHEBI:29105"/>
        <label>1</label>
    </ligand>
</feature>
<comment type="cofactor">
    <cofactor evidence="6">
        <name>Zn(2+)</name>
        <dbReference type="ChEBI" id="CHEBI:29105"/>
    </cofactor>
    <text evidence="6">Binds 2 Zn(2+) ions per subunit.</text>
</comment>
<dbReference type="PIRSF" id="PIRSF001237">
    <property type="entry name" value="DHOdimr"/>
    <property type="match status" value="1"/>
</dbReference>
<evidence type="ECO:0000256" key="6">
    <source>
        <dbReference type="HAMAP-Rule" id="MF_00219"/>
    </source>
</evidence>
<keyword evidence="3 6" id="KW-0378">Hydrolase</keyword>
<dbReference type="SUPFAM" id="SSF51556">
    <property type="entry name" value="Metallo-dependent hydrolases"/>
    <property type="match status" value="1"/>
</dbReference>
<gene>
    <name evidence="6 8" type="primary">pyrC</name>
    <name evidence="8" type="ORF">V5E97_35115</name>
</gene>
<dbReference type="GO" id="GO:0044205">
    <property type="term" value="P:'de novo' UMP biosynthetic process"/>
    <property type="evidence" value="ECO:0007669"/>
    <property type="project" value="UniProtKB-UniRule"/>
</dbReference>
<comment type="caution">
    <text evidence="6">Lacks conserved residue(s) required for the propagation of feature annotation.</text>
</comment>
<evidence type="ECO:0000256" key="4">
    <source>
        <dbReference type="ARBA" id="ARBA00022833"/>
    </source>
</evidence>
<keyword evidence="2 6" id="KW-0479">Metal-binding</keyword>
<evidence type="ECO:0000256" key="2">
    <source>
        <dbReference type="ARBA" id="ARBA00022723"/>
    </source>
</evidence>
<feature type="binding site" evidence="6">
    <location>
        <position position="253"/>
    </location>
    <ligand>
        <name>substrate</name>
    </ligand>
</feature>
<dbReference type="InterPro" id="IPR004721">
    <property type="entry name" value="DHOdimr"/>
</dbReference>
<dbReference type="PANTHER" id="PTHR43137">
    <property type="entry name" value="DIHYDROOROTASE"/>
    <property type="match status" value="1"/>
</dbReference>
<dbReference type="InterPro" id="IPR002195">
    <property type="entry name" value="Dihydroorotase_CS"/>
</dbReference>
<dbReference type="HAMAP" id="MF_00219">
    <property type="entry name" value="PyrC_classII"/>
    <property type="match status" value="1"/>
</dbReference>
<comment type="similarity">
    <text evidence="6">Belongs to the metallo-dependent hydrolases superfamily. DHOase family. Class II DHOase subfamily.</text>
</comment>
<dbReference type="PROSITE" id="PS00482">
    <property type="entry name" value="DIHYDROOROTASE_1"/>
    <property type="match status" value="1"/>
</dbReference>
<evidence type="ECO:0000256" key="5">
    <source>
        <dbReference type="ARBA" id="ARBA00022975"/>
    </source>
</evidence>
<sequence>MILKLRRPDDFHVHLRDGEMLRQVAQYTASQFARALVMPNVPPIDTGPQAERLRNEILQHVSPASFTPLMTIRLTEKSMPETIHEAKRCGVVAAKVYPQGVTTGSHGGLTIDQLQQMGAVFAAMQDVGMILCWHGEFPGPGWLQAEQRMLPEIRKVVDDFPRLRQVLEHISTREGVEWVRRCPDMVAGTITVHHLFLTLDDLGGRGKFGRGGMLQPHYFYAPIAKDDSDRQALAEAAIEPSGKFFLGTDSAPHPIDRKFNVDAGCCAAGVFSAPVAMAALASKFEELNALDRLEGFTSAHGARFYGLPLNEGSIVLEKQAWVVPETVAGMVPFLAGEELSWRVAGIDNV</sequence>
<dbReference type="GO" id="GO:0004151">
    <property type="term" value="F:dihydroorotase activity"/>
    <property type="evidence" value="ECO:0007669"/>
    <property type="project" value="UniProtKB-UniRule"/>
</dbReference>
<evidence type="ECO:0000313" key="8">
    <source>
        <dbReference type="EMBL" id="XBH03498.1"/>
    </source>
</evidence>
<evidence type="ECO:0000256" key="3">
    <source>
        <dbReference type="ARBA" id="ARBA00022801"/>
    </source>
</evidence>
<comment type="function">
    <text evidence="1 6">Catalyzes the reversible cyclization of carbamoyl aspartate to dihydroorotate.</text>
</comment>
<keyword evidence="5 6" id="KW-0665">Pyrimidine biosynthesis</keyword>
<dbReference type="GO" id="GO:0005737">
    <property type="term" value="C:cytoplasm"/>
    <property type="evidence" value="ECO:0007669"/>
    <property type="project" value="TreeGrafter"/>
</dbReference>
<feature type="binding site" evidence="6">
    <location>
        <position position="134"/>
    </location>
    <ligand>
        <name>Zn(2+)</name>
        <dbReference type="ChEBI" id="CHEBI:29105"/>
        <label>2</label>
    </ligand>
</feature>
<feature type="binding site" evidence="6">
    <location>
        <position position="12"/>
    </location>
    <ligand>
        <name>Zn(2+)</name>
        <dbReference type="ChEBI" id="CHEBI:29105"/>
        <label>1</label>
    </ligand>
</feature>
<accession>A0AAU7CEI2</accession>
<dbReference type="Gene3D" id="3.20.20.140">
    <property type="entry name" value="Metal-dependent hydrolases"/>
    <property type="match status" value="1"/>
</dbReference>
<reference evidence="8" key="1">
    <citation type="submission" date="2024-05" db="EMBL/GenBank/DDBJ databases">
        <title>Planctomycetes of the genus Singulisphaera possess chitinolytic capabilities.</title>
        <authorList>
            <person name="Ivanova A."/>
        </authorList>
    </citation>
    <scope>NUCLEOTIDE SEQUENCE</scope>
    <source>
        <strain evidence="8">Ch08T</strain>
    </source>
</reference>
<dbReference type="EMBL" id="CP155447">
    <property type="protein sequence ID" value="XBH03498.1"/>
    <property type="molecule type" value="Genomic_DNA"/>
</dbReference>
<dbReference type="InterPro" id="IPR032466">
    <property type="entry name" value="Metal_Hydrolase"/>
</dbReference>
<evidence type="ECO:0000256" key="7">
    <source>
        <dbReference type="NCBIfam" id="TIGR00856"/>
    </source>
</evidence>
<evidence type="ECO:0000256" key="1">
    <source>
        <dbReference type="ARBA" id="ARBA00002368"/>
    </source>
</evidence>
<name>A0AAU7CEI2_9BACT</name>
<feature type="modified residue" description="N6-carboxylysine" evidence="6">
    <location>
        <position position="95"/>
    </location>
</feature>